<name>A0ABU2JE37_9ACTN</name>
<dbReference type="PANTHER" id="PTHR33744:SF17">
    <property type="entry name" value="CONSERVED PROTEIN"/>
    <property type="match status" value="1"/>
</dbReference>
<dbReference type="InterPro" id="IPR041522">
    <property type="entry name" value="CdaR_GGDEF"/>
</dbReference>
<evidence type="ECO:0000259" key="3">
    <source>
        <dbReference type="Pfam" id="PF17853"/>
    </source>
</evidence>
<protein>
    <submittedName>
        <fullName evidence="4">Helix-turn-helix domain-containing protein</fullName>
    </submittedName>
</protein>
<organism evidence="4 5">
    <name type="scientific">Jatrophihabitans lederbergiae</name>
    <dbReference type="NCBI Taxonomy" id="3075547"/>
    <lineage>
        <taxon>Bacteria</taxon>
        <taxon>Bacillati</taxon>
        <taxon>Actinomycetota</taxon>
        <taxon>Actinomycetes</taxon>
        <taxon>Jatrophihabitantales</taxon>
        <taxon>Jatrophihabitantaceae</taxon>
        <taxon>Jatrophihabitans</taxon>
    </lineage>
</organism>
<dbReference type="RefSeq" id="WP_311424091.1">
    <property type="nucleotide sequence ID" value="NZ_JAVREH010000025.1"/>
</dbReference>
<dbReference type="InterPro" id="IPR051448">
    <property type="entry name" value="CdaR-like_regulators"/>
</dbReference>
<keyword evidence="5" id="KW-1185">Reference proteome</keyword>
<comment type="similarity">
    <text evidence="1">Belongs to the CdaR family.</text>
</comment>
<dbReference type="Pfam" id="PF17853">
    <property type="entry name" value="GGDEF_2"/>
    <property type="match status" value="1"/>
</dbReference>
<reference evidence="5" key="1">
    <citation type="submission" date="2023-07" db="EMBL/GenBank/DDBJ databases">
        <title>30 novel species of actinomycetes from the DSMZ collection.</title>
        <authorList>
            <person name="Nouioui I."/>
        </authorList>
    </citation>
    <scope>NUCLEOTIDE SEQUENCE [LARGE SCALE GENOMIC DNA]</scope>
    <source>
        <strain evidence="5">DSM 44399</strain>
    </source>
</reference>
<dbReference type="EMBL" id="JAVREH010000025">
    <property type="protein sequence ID" value="MDT0262944.1"/>
    <property type="molecule type" value="Genomic_DNA"/>
</dbReference>
<gene>
    <name evidence="4" type="ORF">RM423_16235</name>
</gene>
<feature type="domain" description="CdaR GGDEF-like" evidence="3">
    <location>
        <begin position="277"/>
        <end position="394"/>
    </location>
</feature>
<evidence type="ECO:0000259" key="2">
    <source>
        <dbReference type="Pfam" id="PF13556"/>
    </source>
</evidence>
<proteinExistence type="inferred from homology"/>
<sequence>MESSDPSALALLTDRFADARAVSLVEPTAPQSGLEPGDVVLGLGVELDQVPALLTAAAGAAAAGVLLRRPARAATAAGIERQATELGVELGWLPPGVAWNDLHRHLVQRLTPPALAPDDELGDLAQTIATLTGGLVTIEDTSARVLAYSRSSDEVDELRRLSILGRSGPPEYLALLREWGIYDRLAASEEVVEIAEHPESGVRRRLAVGIFAGTRQLGTIWVQQGADDFGPHAAQALLGAARITAVQLASQRARSDGRPGDTGLAALLGGGTAPSRLGRVARRPCVVAVFELAGTGPEHGPAADRLRRDELTAIVTVHAAAYRRNALVEQLDGRVYALLPAVDSVSSAIAMLGRAVTAAGLHLDATARGAVGGLADSLAQATRSRREADLALEAADDAAVVSFEATRPRLVAALLEKAFADRPELRDRRFDDLVRTDPDGARTVLAYLDTGSDVARVAAALHVHPTTVRYRLRKVADTVGLDLDDADTRLSAHVHLRCGLRAAASGA</sequence>
<dbReference type="InterPro" id="IPR025736">
    <property type="entry name" value="PucR_C-HTH_dom"/>
</dbReference>
<dbReference type="Gene3D" id="1.10.10.2840">
    <property type="entry name" value="PucR C-terminal helix-turn-helix domain"/>
    <property type="match status" value="1"/>
</dbReference>
<dbReference type="InterPro" id="IPR042070">
    <property type="entry name" value="PucR_C-HTH_sf"/>
</dbReference>
<comment type="caution">
    <text evidence="4">The sequence shown here is derived from an EMBL/GenBank/DDBJ whole genome shotgun (WGS) entry which is preliminary data.</text>
</comment>
<dbReference type="Proteomes" id="UP001183176">
    <property type="component" value="Unassembled WGS sequence"/>
</dbReference>
<evidence type="ECO:0000313" key="5">
    <source>
        <dbReference type="Proteomes" id="UP001183176"/>
    </source>
</evidence>
<dbReference type="PANTHER" id="PTHR33744">
    <property type="entry name" value="CARBOHYDRATE DIACID REGULATOR"/>
    <property type="match status" value="1"/>
</dbReference>
<evidence type="ECO:0000256" key="1">
    <source>
        <dbReference type="ARBA" id="ARBA00006754"/>
    </source>
</evidence>
<accession>A0ABU2JE37</accession>
<feature type="domain" description="PucR C-terminal helix-turn-helix" evidence="2">
    <location>
        <begin position="442"/>
        <end position="497"/>
    </location>
</feature>
<evidence type="ECO:0000313" key="4">
    <source>
        <dbReference type="EMBL" id="MDT0262944.1"/>
    </source>
</evidence>
<dbReference type="Pfam" id="PF13556">
    <property type="entry name" value="HTH_30"/>
    <property type="match status" value="1"/>
</dbReference>